<dbReference type="InterPro" id="IPR002403">
    <property type="entry name" value="Cyt_P450_E_grp-IV"/>
</dbReference>
<dbReference type="AlphaFoldDB" id="A0A0C9UKC6"/>
<dbReference type="PRINTS" id="PR00465">
    <property type="entry name" value="EP450IV"/>
</dbReference>
<dbReference type="Proteomes" id="UP000054279">
    <property type="component" value="Unassembled WGS sequence"/>
</dbReference>
<dbReference type="InterPro" id="IPR036396">
    <property type="entry name" value="Cyt_P450_sf"/>
</dbReference>
<dbReference type="SUPFAM" id="SSF48264">
    <property type="entry name" value="Cytochrome P450"/>
    <property type="match status" value="1"/>
</dbReference>
<feature type="non-terminal residue" evidence="11">
    <location>
        <position position="1"/>
    </location>
</feature>
<dbReference type="GO" id="GO:0005506">
    <property type="term" value="F:iron ion binding"/>
    <property type="evidence" value="ECO:0007669"/>
    <property type="project" value="InterPro"/>
</dbReference>
<dbReference type="Pfam" id="PF00067">
    <property type="entry name" value="p450"/>
    <property type="match status" value="1"/>
</dbReference>
<evidence type="ECO:0000256" key="5">
    <source>
        <dbReference type="ARBA" id="ARBA00022723"/>
    </source>
</evidence>
<comment type="pathway">
    <text evidence="2">Secondary metabolite biosynthesis.</text>
</comment>
<dbReference type="HOGENOM" id="CLU_001570_5_11_1"/>
<evidence type="ECO:0000256" key="3">
    <source>
        <dbReference type="ARBA" id="ARBA00010617"/>
    </source>
</evidence>
<evidence type="ECO:0000313" key="12">
    <source>
        <dbReference type="Proteomes" id="UP000054279"/>
    </source>
</evidence>
<keyword evidence="7 9" id="KW-0408">Iron</keyword>
<keyword evidence="6 10" id="KW-0560">Oxidoreductase</keyword>
<dbReference type="PROSITE" id="PS00086">
    <property type="entry name" value="CYTOCHROME_P450"/>
    <property type="match status" value="1"/>
</dbReference>
<proteinExistence type="inferred from homology"/>
<comment type="similarity">
    <text evidence="3 10">Belongs to the cytochrome P450 family.</text>
</comment>
<keyword evidence="8 10" id="KW-0503">Monooxygenase</keyword>
<comment type="cofactor">
    <cofactor evidence="1 9">
        <name>heme</name>
        <dbReference type="ChEBI" id="CHEBI:30413"/>
    </cofactor>
</comment>
<sequence>GNMPDLLRPAEVGDADFSWTRKYGTVLRIMGTFGRPSLFVSDPKALRYILNSRGYRFSRSRNMRFLARLVTGKGLVWAEGMKFYSDILNFPSTIIIGDQHARQRKIMEPAFSYASVAAFLPIFQEKCHIAVNKWRDIISQNGGNPVVLNVHTWLARLTLDAMGAVYLAMDYELGSLEENSETELAKQYENLFSDSQYNPGNGRILFLDVVGYLPEWAIHLLQNAPDANSKRLKRYIETATHVARTLILRKMNLLAAGKDAGKDIMSLLGTAHCRINVRNLMSLSKLELNVFRTLLLAGHETTASTMAWLLYELSRHQDLQDKLRKEIKESRRHRGSEELTTQVFESMPLLQAILKETLRYHPILARTIRTAGQDDVIPLSVPHRTTDGKFLNEVAVEKGQQIFISFAAYNRLLTSIWGEDAHVWNPDRFLNDNGTTKTGLGVISNILTFNSGERSCIGWRFALLEMQSMLCDLISNFKFSPPPGDVQIIRSESGLMMPM</sequence>
<evidence type="ECO:0008006" key="13">
    <source>
        <dbReference type="Google" id="ProtNLM"/>
    </source>
</evidence>
<dbReference type="InterPro" id="IPR017972">
    <property type="entry name" value="Cyt_P450_CS"/>
</dbReference>
<evidence type="ECO:0000256" key="6">
    <source>
        <dbReference type="ARBA" id="ARBA00023002"/>
    </source>
</evidence>
<keyword evidence="12" id="KW-1185">Reference proteome</keyword>
<dbReference type="InterPro" id="IPR001128">
    <property type="entry name" value="Cyt_P450"/>
</dbReference>
<evidence type="ECO:0000256" key="2">
    <source>
        <dbReference type="ARBA" id="ARBA00005179"/>
    </source>
</evidence>
<keyword evidence="4 9" id="KW-0349">Heme</keyword>
<name>A0A0C9UKC6_SPHS4</name>
<accession>A0A0C9UKC6</accession>
<dbReference type="GO" id="GO:0004497">
    <property type="term" value="F:monooxygenase activity"/>
    <property type="evidence" value="ECO:0007669"/>
    <property type="project" value="UniProtKB-KW"/>
</dbReference>
<dbReference type="PANTHER" id="PTHR24305">
    <property type="entry name" value="CYTOCHROME P450"/>
    <property type="match status" value="1"/>
</dbReference>
<evidence type="ECO:0000256" key="1">
    <source>
        <dbReference type="ARBA" id="ARBA00001971"/>
    </source>
</evidence>
<keyword evidence="5 9" id="KW-0479">Metal-binding</keyword>
<dbReference type="PANTHER" id="PTHR24305:SF166">
    <property type="entry name" value="CYTOCHROME P450 12A4, MITOCHONDRIAL-RELATED"/>
    <property type="match status" value="1"/>
</dbReference>
<dbReference type="PRINTS" id="PR00385">
    <property type="entry name" value="P450"/>
</dbReference>
<evidence type="ECO:0000256" key="10">
    <source>
        <dbReference type="RuleBase" id="RU000461"/>
    </source>
</evidence>
<dbReference type="EMBL" id="KN837122">
    <property type="protein sequence ID" value="KIJ43513.1"/>
    <property type="molecule type" value="Genomic_DNA"/>
</dbReference>
<evidence type="ECO:0000256" key="9">
    <source>
        <dbReference type="PIRSR" id="PIRSR602403-1"/>
    </source>
</evidence>
<dbReference type="InterPro" id="IPR050121">
    <property type="entry name" value="Cytochrome_P450_monoxygenase"/>
</dbReference>
<feature type="binding site" description="axial binding residue" evidence="9">
    <location>
        <position position="456"/>
    </location>
    <ligand>
        <name>heme</name>
        <dbReference type="ChEBI" id="CHEBI:30413"/>
    </ligand>
    <ligandPart>
        <name>Fe</name>
        <dbReference type="ChEBI" id="CHEBI:18248"/>
    </ligandPart>
</feature>
<evidence type="ECO:0000256" key="4">
    <source>
        <dbReference type="ARBA" id="ARBA00022617"/>
    </source>
</evidence>
<dbReference type="Gene3D" id="1.10.630.10">
    <property type="entry name" value="Cytochrome P450"/>
    <property type="match status" value="1"/>
</dbReference>
<reference evidence="11 12" key="1">
    <citation type="submission" date="2014-06" db="EMBL/GenBank/DDBJ databases">
        <title>Evolutionary Origins and Diversification of the Mycorrhizal Mutualists.</title>
        <authorList>
            <consortium name="DOE Joint Genome Institute"/>
            <consortium name="Mycorrhizal Genomics Consortium"/>
            <person name="Kohler A."/>
            <person name="Kuo A."/>
            <person name="Nagy L.G."/>
            <person name="Floudas D."/>
            <person name="Copeland A."/>
            <person name="Barry K.W."/>
            <person name="Cichocki N."/>
            <person name="Veneault-Fourrey C."/>
            <person name="LaButti K."/>
            <person name="Lindquist E.A."/>
            <person name="Lipzen A."/>
            <person name="Lundell T."/>
            <person name="Morin E."/>
            <person name="Murat C."/>
            <person name="Riley R."/>
            <person name="Ohm R."/>
            <person name="Sun H."/>
            <person name="Tunlid A."/>
            <person name="Henrissat B."/>
            <person name="Grigoriev I.V."/>
            <person name="Hibbett D.S."/>
            <person name="Martin F."/>
        </authorList>
    </citation>
    <scope>NUCLEOTIDE SEQUENCE [LARGE SCALE GENOMIC DNA]</scope>
    <source>
        <strain evidence="11 12">SS14</strain>
    </source>
</reference>
<dbReference type="OrthoDB" id="1470350at2759"/>
<evidence type="ECO:0000256" key="8">
    <source>
        <dbReference type="ARBA" id="ARBA00023033"/>
    </source>
</evidence>
<dbReference type="GO" id="GO:0016705">
    <property type="term" value="F:oxidoreductase activity, acting on paired donors, with incorporation or reduction of molecular oxygen"/>
    <property type="evidence" value="ECO:0007669"/>
    <property type="project" value="InterPro"/>
</dbReference>
<protein>
    <recommendedName>
        <fullName evidence="13">Cytochrome P450</fullName>
    </recommendedName>
</protein>
<dbReference type="GO" id="GO:0020037">
    <property type="term" value="F:heme binding"/>
    <property type="evidence" value="ECO:0007669"/>
    <property type="project" value="InterPro"/>
</dbReference>
<gene>
    <name evidence="11" type="ORF">M422DRAFT_169834</name>
</gene>
<organism evidence="11 12">
    <name type="scientific">Sphaerobolus stellatus (strain SS14)</name>
    <dbReference type="NCBI Taxonomy" id="990650"/>
    <lineage>
        <taxon>Eukaryota</taxon>
        <taxon>Fungi</taxon>
        <taxon>Dikarya</taxon>
        <taxon>Basidiomycota</taxon>
        <taxon>Agaricomycotina</taxon>
        <taxon>Agaricomycetes</taxon>
        <taxon>Phallomycetidae</taxon>
        <taxon>Geastrales</taxon>
        <taxon>Sphaerobolaceae</taxon>
        <taxon>Sphaerobolus</taxon>
    </lineage>
</organism>
<evidence type="ECO:0000256" key="7">
    <source>
        <dbReference type="ARBA" id="ARBA00023004"/>
    </source>
</evidence>
<evidence type="ECO:0000313" key="11">
    <source>
        <dbReference type="EMBL" id="KIJ43513.1"/>
    </source>
</evidence>